<comment type="caution">
    <text evidence="2">The sequence shown here is derived from an EMBL/GenBank/DDBJ whole genome shotgun (WGS) entry which is preliminary data.</text>
</comment>
<dbReference type="EMBL" id="QKYT01001942">
    <property type="protein sequence ID" value="RIA78856.1"/>
    <property type="molecule type" value="Genomic_DNA"/>
</dbReference>
<accession>A0A397S233</accession>
<dbReference type="Proteomes" id="UP000265703">
    <property type="component" value="Unassembled WGS sequence"/>
</dbReference>
<evidence type="ECO:0000256" key="1">
    <source>
        <dbReference type="SAM" id="Coils"/>
    </source>
</evidence>
<keyword evidence="3" id="KW-1185">Reference proteome</keyword>
<reference evidence="2 3" key="1">
    <citation type="submission" date="2018-06" db="EMBL/GenBank/DDBJ databases">
        <title>Comparative genomics reveals the genomic features of Rhizophagus irregularis, R. cerebriforme, R. diaphanum and Gigaspora rosea, and their symbiotic lifestyle signature.</title>
        <authorList>
            <person name="Morin E."/>
            <person name="San Clemente H."/>
            <person name="Chen E.C.H."/>
            <person name="De La Providencia I."/>
            <person name="Hainaut M."/>
            <person name="Kuo A."/>
            <person name="Kohler A."/>
            <person name="Murat C."/>
            <person name="Tang N."/>
            <person name="Roy S."/>
            <person name="Loubradou J."/>
            <person name="Henrissat B."/>
            <person name="Grigoriev I.V."/>
            <person name="Corradi N."/>
            <person name="Roux C."/>
            <person name="Martin F.M."/>
        </authorList>
    </citation>
    <scope>NUCLEOTIDE SEQUENCE [LARGE SCALE GENOMIC DNA]</scope>
    <source>
        <strain evidence="2 3">DAOM 227022</strain>
    </source>
</reference>
<protein>
    <submittedName>
        <fullName evidence="2">Uncharacterized protein</fullName>
    </submittedName>
</protein>
<sequence length="255" mass="29975">NTVSKESAERLEAEYRKNIADYNELIGKYSGLQESRNDLSRRNESRLRQEGISLRENLADARQQLTIVGEERNNLLISSEQKNQEIQTLTTQMTTLRLEGNQTHQELTRIQEERDERITPLELQELLTNLNQREEEVNSLKNKLNQAEEGKLTQKLRSEENRLEKMAKKLEIDWDIVQVLRDNYEELIRARKNFNRDEIKICQNNIETIRQSLLGGDFDTDDLQDVAEKCEKVAELRIELEQQLEARIEVPLNNN</sequence>
<organism evidence="2 3">
    <name type="scientific">Glomus cerebriforme</name>
    <dbReference type="NCBI Taxonomy" id="658196"/>
    <lineage>
        <taxon>Eukaryota</taxon>
        <taxon>Fungi</taxon>
        <taxon>Fungi incertae sedis</taxon>
        <taxon>Mucoromycota</taxon>
        <taxon>Glomeromycotina</taxon>
        <taxon>Glomeromycetes</taxon>
        <taxon>Glomerales</taxon>
        <taxon>Glomeraceae</taxon>
        <taxon>Glomus</taxon>
    </lineage>
</organism>
<feature type="non-terminal residue" evidence="2">
    <location>
        <position position="1"/>
    </location>
</feature>
<keyword evidence="1" id="KW-0175">Coiled coil</keyword>
<dbReference type="AlphaFoldDB" id="A0A397S233"/>
<evidence type="ECO:0000313" key="3">
    <source>
        <dbReference type="Proteomes" id="UP000265703"/>
    </source>
</evidence>
<name>A0A397S233_9GLOM</name>
<evidence type="ECO:0000313" key="2">
    <source>
        <dbReference type="EMBL" id="RIA78856.1"/>
    </source>
</evidence>
<dbReference type="OrthoDB" id="2492248at2759"/>
<gene>
    <name evidence="2" type="ORF">C1645_746293</name>
</gene>
<feature type="coiled-coil region" evidence="1">
    <location>
        <begin position="123"/>
        <end position="197"/>
    </location>
</feature>
<proteinExistence type="predicted"/>